<name>A0A7J7NZQ7_9MAGN</name>
<dbReference type="GO" id="GO:0016592">
    <property type="term" value="C:mediator complex"/>
    <property type="evidence" value="ECO:0007669"/>
    <property type="project" value="InterPro"/>
</dbReference>
<comment type="caution">
    <text evidence="1">The sequence shown here is derived from an EMBL/GenBank/DDBJ whole genome shotgun (WGS) entry which is preliminary data.</text>
</comment>
<evidence type="ECO:0000313" key="2">
    <source>
        <dbReference type="Proteomes" id="UP000541444"/>
    </source>
</evidence>
<dbReference type="GO" id="GO:2000762">
    <property type="term" value="P:regulation of phenylpropanoid metabolic process"/>
    <property type="evidence" value="ECO:0007669"/>
    <property type="project" value="InterPro"/>
</dbReference>
<reference evidence="1 2" key="1">
    <citation type="journal article" date="2020" name="IScience">
        <title>Genome Sequencing of the Endangered Kingdonia uniflora (Circaeasteraceae, Ranunculales) Reveals Potential Mechanisms of Evolutionary Specialization.</title>
        <authorList>
            <person name="Sun Y."/>
            <person name="Deng T."/>
            <person name="Zhang A."/>
            <person name="Moore M.J."/>
            <person name="Landis J.B."/>
            <person name="Lin N."/>
            <person name="Zhang H."/>
            <person name="Zhang X."/>
            <person name="Huang J."/>
            <person name="Zhang X."/>
            <person name="Sun H."/>
            <person name="Wang H."/>
        </authorList>
    </citation>
    <scope>NUCLEOTIDE SEQUENCE [LARGE SCALE GENOMIC DNA]</scope>
    <source>
        <strain evidence="1">TB1705</strain>
        <tissue evidence="1">Leaf</tissue>
    </source>
</reference>
<dbReference type="Proteomes" id="UP000541444">
    <property type="component" value="Unassembled WGS sequence"/>
</dbReference>
<keyword evidence="2" id="KW-1185">Reference proteome</keyword>
<protein>
    <recommendedName>
        <fullName evidence="3">Mediator of RNA polymerase II transcription subunit 33A</fullName>
    </recommendedName>
</protein>
<dbReference type="EMBL" id="JACGCM010000412">
    <property type="protein sequence ID" value="KAF6172667.1"/>
    <property type="molecule type" value="Genomic_DNA"/>
</dbReference>
<dbReference type="PANTHER" id="PTHR33739">
    <property type="entry name" value="OS07G0681500 PROTEIN"/>
    <property type="match status" value="1"/>
</dbReference>
<gene>
    <name evidence="1" type="ORF">GIB67_041990</name>
</gene>
<evidence type="ECO:0000313" key="1">
    <source>
        <dbReference type="EMBL" id="KAF6172667.1"/>
    </source>
</evidence>
<proteinExistence type="predicted"/>
<dbReference type="InterPro" id="IPR039638">
    <property type="entry name" value="MED33A/B"/>
</dbReference>
<dbReference type="OrthoDB" id="683212at2759"/>
<dbReference type="PANTHER" id="PTHR33739:SF3">
    <property type="entry name" value="OS07G0681500 PROTEIN"/>
    <property type="match status" value="1"/>
</dbReference>
<dbReference type="AlphaFoldDB" id="A0A7J7NZQ7"/>
<sequence length="830" mass="90837">MRIVGGSTSDYLRSKFDAMNLRKQEIEVAIEEKIRPKEHVLRFVVKLLSPPVPPNFTGPGSHLIDYMSMLNAIVLGMSSVDIVHILSLHGMVPEVAASLMPLCEAFGSLIPSISYKSTTSDEISVYTVFSCAFLFLLRLWKFYRPPHEHAITEGGGYTGFELTLEYLLTLRNSRIPTEASATEAVYIDSFPKLRAWYCQNKACIASTLSGICSGNPVHEVANKILKMIYWKMNKGRAMSSNLSTTSSSSISGSSISGVEETYERPILSAWEFLEAIPFVLEAVLTACAHGRLSSRDLITGKINKIDEVIKIYNKTLEKNSYLFFGYRDAKIASGAKQSIIAKRDKLHRHEGMLQKVTMAWLPGTPKGMPLTLQQQIWVVVTRDTRTQGLRDLVDFLPASLASIISYLSAEITRGIWKPVTMNGIDWPSPAANLLSIESEINEILAAVGVTVPSCSAGDAPVMLPLPVAVLVSLTITFKLDKNLEHVHSVAGPALENCAAGCPWPTMPIIGALWAQKVKRLYDFVVVTCSRSAFKQDKDAVAQLLRTCFTSFLGSPQNALTSEVRIGLCMATGVDGLLGSIISVRSPRRSIAPGFLYLRTCRTLHNAEFVNDLIVGLVSESAHESAFRLAHANKNSARLKSSQASLALAVTRAKEVATLGASLLCVTGGVQLVQLLYKETIPTWLLSTREKGKLGMSPSSSLSSILEGYSMAYLLILSGSAVWGVWEKAPTRAFCRRARIVGRHMDFIAGALEGNISLGCDPETWKAYVSCFVGLLVCFIPSWIREVKPETLRKLANGLRGWHECDLALSLLERGGIASMGSVAELIYVMD</sequence>
<accession>A0A7J7NZQ7</accession>
<organism evidence="1 2">
    <name type="scientific">Kingdonia uniflora</name>
    <dbReference type="NCBI Taxonomy" id="39325"/>
    <lineage>
        <taxon>Eukaryota</taxon>
        <taxon>Viridiplantae</taxon>
        <taxon>Streptophyta</taxon>
        <taxon>Embryophyta</taxon>
        <taxon>Tracheophyta</taxon>
        <taxon>Spermatophyta</taxon>
        <taxon>Magnoliopsida</taxon>
        <taxon>Ranunculales</taxon>
        <taxon>Circaeasteraceae</taxon>
        <taxon>Kingdonia</taxon>
    </lineage>
</organism>
<evidence type="ECO:0008006" key="3">
    <source>
        <dbReference type="Google" id="ProtNLM"/>
    </source>
</evidence>